<evidence type="ECO:0000313" key="3">
    <source>
        <dbReference type="Proteomes" id="UP000028623"/>
    </source>
</evidence>
<dbReference type="Pfam" id="PF24390">
    <property type="entry name" value="PRTase-CE"/>
    <property type="match status" value="1"/>
</dbReference>
<sequence>MSKHFDTLPIKDRLEEKIRIFLDSIWKEKQEDFLLENWSRNFDTEEEQVHMLFLLSKFMYFGNQEIRELLTTIYRDLFRYPHIHKIREDNFDTIDESIIEKKFSEVLSKTRFLGIGSPAESGVHLLYYFRQQNRLKKESFITLSEIFKFIEKDKSAGGKYVTVEIKDNKIENYIFIDDFCGTGNQVVSELADNLITIKRAKPDVKIHYFVMFGTNLGIEKLKNIEYLNITTNVMEKVFEDVKAIFKLDDSFKAFNGNSRIFAKVPDEVTQKECEAINKKYSGSMSFGPLGYENCELMLSFTHNTPDNSLPVFWNEENIWNPFFKRFNKI</sequence>
<gene>
    <name evidence="2" type="ORF">IO89_03510</name>
</gene>
<dbReference type="OrthoDB" id="2084254at2"/>
<dbReference type="STRING" id="421072.SAMN04488097_1670"/>
<organism evidence="2 3">
    <name type="scientific">Epilithonimonas lactis</name>
    <dbReference type="NCBI Taxonomy" id="421072"/>
    <lineage>
        <taxon>Bacteria</taxon>
        <taxon>Pseudomonadati</taxon>
        <taxon>Bacteroidota</taxon>
        <taxon>Flavobacteriia</taxon>
        <taxon>Flavobacteriales</taxon>
        <taxon>Weeksellaceae</taxon>
        <taxon>Chryseobacterium group</taxon>
        <taxon>Epilithonimonas</taxon>
    </lineage>
</organism>
<keyword evidence="3" id="KW-1185">Reference proteome</keyword>
<dbReference type="Proteomes" id="UP000028623">
    <property type="component" value="Unassembled WGS sequence"/>
</dbReference>
<protein>
    <recommendedName>
        <fullName evidence="1">PRTase-CE domain-containing protein</fullName>
    </recommendedName>
</protein>
<dbReference type="InterPro" id="IPR056920">
    <property type="entry name" value="PRTase-CE"/>
</dbReference>
<accession>A0A085BMG1</accession>
<reference evidence="2 3" key="1">
    <citation type="submission" date="2014-07" db="EMBL/GenBank/DDBJ databases">
        <title>Epilithonimonas lactis LMG 22401 Genome.</title>
        <authorList>
            <person name="Pipes S.E."/>
            <person name="Stropko S.J."/>
        </authorList>
    </citation>
    <scope>NUCLEOTIDE SEQUENCE [LARGE SCALE GENOMIC DNA]</scope>
    <source>
        <strain evidence="2 3">LMG 24401</strain>
    </source>
</reference>
<dbReference type="RefSeq" id="WP_034973600.1">
    <property type="nucleotide sequence ID" value="NZ_FOFI01000002.1"/>
</dbReference>
<evidence type="ECO:0000313" key="2">
    <source>
        <dbReference type="EMBL" id="KFC23656.1"/>
    </source>
</evidence>
<name>A0A085BMG1_9FLAO</name>
<feature type="domain" description="PRTase-CE" evidence="1">
    <location>
        <begin position="36"/>
        <end position="325"/>
    </location>
</feature>
<dbReference type="eggNOG" id="COG1672">
    <property type="taxonomic scope" value="Bacteria"/>
</dbReference>
<dbReference type="EMBL" id="JPLY01000001">
    <property type="protein sequence ID" value="KFC23656.1"/>
    <property type="molecule type" value="Genomic_DNA"/>
</dbReference>
<comment type="caution">
    <text evidence="2">The sequence shown here is derived from an EMBL/GenBank/DDBJ whole genome shotgun (WGS) entry which is preliminary data.</text>
</comment>
<evidence type="ECO:0000259" key="1">
    <source>
        <dbReference type="Pfam" id="PF24390"/>
    </source>
</evidence>
<dbReference type="AlphaFoldDB" id="A0A085BMG1"/>
<proteinExistence type="predicted"/>